<evidence type="ECO:0000313" key="1">
    <source>
        <dbReference type="EMBL" id="AOW08406.1"/>
    </source>
</evidence>
<dbReference type="AlphaFoldDB" id="A0AAC9I2M2"/>
<evidence type="ECO:0000313" key="2">
    <source>
        <dbReference type="Proteomes" id="UP000175968"/>
    </source>
</evidence>
<reference evidence="1 2" key="1">
    <citation type="submission" date="2016-10" db="EMBL/GenBank/DDBJ databases">
        <title>Flavobacterium gilvum sp. nov., isolated from stream water.</title>
        <authorList>
            <person name="Shin S.-K."/>
            <person name="Cho Y.-J."/>
            <person name="Yi H."/>
        </authorList>
    </citation>
    <scope>NUCLEOTIDE SEQUENCE [LARGE SCALE GENOMIC DNA]</scope>
    <source>
        <strain evidence="1 2">EM1308</strain>
    </source>
</reference>
<dbReference type="EMBL" id="CP017479">
    <property type="protein sequence ID" value="AOW08406.1"/>
    <property type="molecule type" value="Genomic_DNA"/>
</dbReference>
<dbReference type="KEGG" id="fgl:EM308_02180"/>
<gene>
    <name evidence="1" type="ORF">EM308_02180</name>
</gene>
<proteinExistence type="predicted"/>
<dbReference type="RefSeq" id="WP_035639530.1">
    <property type="nucleotide sequence ID" value="NZ_CP017479.1"/>
</dbReference>
<accession>A0AAC9I2M2</accession>
<organism evidence="1 2">
    <name type="scientific">Flavobacterium gilvum</name>
    <dbReference type="NCBI Taxonomy" id="1492737"/>
    <lineage>
        <taxon>Bacteria</taxon>
        <taxon>Pseudomonadati</taxon>
        <taxon>Bacteroidota</taxon>
        <taxon>Flavobacteriia</taxon>
        <taxon>Flavobacteriales</taxon>
        <taxon>Flavobacteriaceae</taxon>
        <taxon>Flavobacterium</taxon>
    </lineage>
</organism>
<keyword evidence="2" id="KW-1185">Reference proteome</keyword>
<protein>
    <submittedName>
        <fullName evidence="1">Uncharacterized protein</fullName>
    </submittedName>
</protein>
<dbReference type="Proteomes" id="UP000175968">
    <property type="component" value="Chromosome"/>
</dbReference>
<sequence>MDLNTEKLELIRKIAKTNDVKLLKKLRAVFDAKEKEVWDKLTPEQQEEINLGIQNENRGDEIDF</sequence>
<name>A0AAC9I2M2_9FLAO</name>